<evidence type="ECO:0000313" key="1">
    <source>
        <dbReference type="EMBL" id="SDL36654.1"/>
    </source>
</evidence>
<dbReference type="Proteomes" id="UP000199475">
    <property type="component" value="Unassembled WGS sequence"/>
</dbReference>
<evidence type="ECO:0000313" key="2">
    <source>
        <dbReference type="Proteomes" id="UP000199475"/>
    </source>
</evidence>
<gene>
    <name evidence="1" type="ORF">SAMN04488242_1239</name>
</gene>
<dbReference type="STRING" id="686624.SAMN04488242_1239"/>
<name>A0A1G9JHN8_9ACTN</name>
<accession>A0A1G9JHN8</accession>
<keyword evidence="2" id="KW-1185">Reference proteome</keyword>
<dbReference type="RefSeq" id="WP_093249997.1">
    <property type="nucleotide sequence ID" value="NZ_FNGP01000002.1"/>
</dbReference>
<organism evidence="1 2">
    <name type="scientific">Tessaracoccus oleiagri</name>
    <dbReference type="NCBI Taxonomy" id="686624"/>
    <lineage>
        <taxon>Bacteria</taxon>
        <taxon>Bacillati</taxon>
        <taxon>Actinomycetota</taxon>
        <taxon>Actinomycetes</taxon>
        <taxon>Propionibacteriales</taxon>
        <taxon>Propionibacteriaceae</taxon>
        <taxon>Tessaracoccus</taxon>
    </lineage>
</organism>
<dbReference type="OrthoDB" id="3689408at2"/>
<dbReference type="AlphaFoldDB" id="A0A1G9JHN8"/>
<protein>
    <submittedName>
        <fullName evidence="1">Uncharacterized protein</fullName>
    </submittedName>
</protein>
<reference evidence="1 2" key="1">
    <citation type="submission" date="2016-10" db="EMBL/GenBank/DDBJ databases">
        <authorList>
            <person name="de Groot N.N."/>
        </authorList>
    </citation>
    <scope>NUCLEOTIDE SEQUENCE [LARGE SCALE GENOMIC DNA]</scope>
    <source>
        <strain evidence="1 2">CGMCC 1.9159</strain>
    </source>
</reference>
<dbReference type="EMBL" id="FNGP01000002">
    <property type="protein sequence ID" value="SDL36654.1"/>
    <property type="molecule type" value="Genomic_DNA"/>
</dbReference>
<proteinExistence type="predicted"/>
<sequence>MSDTADERLDDRDGRILAGIAELYDEIDPPPARLADDVVFSLSLAALNAELASIERDAGVAVRAHAGTQTVTFSSSALQLMVTGSDENEGTMRIDAWVTGGGVTVELLEGTNSTPAVSDAHGRLVWRGVARGPIRFLIHPPGPDARPVLTPMIEL</sequence>